<protein>
    <submittedName>
        <fullName evidence="1">Uncharacterized protein</fullName>
    </submittedName>
</protein>
<comment type="caution">
    <text evidence="1">The sequence shown here is derived from an EMBL/GenBank/DDBJ whole genome shotgun (WGS) entry which is preliminary data.</text>
</comment>
<sequence length="65" mass="7242">MYATWTPNPSTPAHDAEYMISPGPESNFNTTATDTVFCYRLGLKELNGSTSILVLIHCYPQTNFI</sequence>
<dbReference type="AlphaFoldDB" id="A0A218ZD23"/>
<dbReference type="InParanoid" id="A0A218ZD23"/>
<evidence type="ECO:0000313" key="2">
    <source>
        <dbReference type="Proteomes" id="UP000242519"/>
    </source>
</evidence>
<proteinExistence type="predicted"/>
<reference evidence="1 2" key="1">
    <citation type="submission" date="2017-04" db="EMBL/GenBank/DDBJ databases">
        <title>Draft genome sequence of Marssonina coronaria NL1: causal agent of apple blotch.</title>
        <authorList>
            <person name="Cheng Q."/>
        </authorList>
    </citation>
    <scope>NUCLEOTIDE SEQUENCE [LARGE SCALE GENOMIC DNA]</scope>
    <source>
        <strain evidence="1 2">NL1</strain>
    </source>
</reference>
<dbReference type="OrthoDB" id="284184at2759"/>
<dbReference type="Proteomes" id="UP000242519">
    <property type="component" value="Unassembled WGS sequence"/>
</dbReference>
<dbReference type="EMBL" id="MZNU01000068">
    <property type="protein sequence ID" value="OWP05510.1"/>
    <property type="molecule type" value="Genomic_DNA"/>
</dbReference>
<evidence type="ECO:0000313" key="1">
    <source>
        <dbReference type="EMBL" id="OWP05510.1"/>
    </source>
</evidence>
<accession>A0A218ZD23</accession>
<gene>
    <name evidence="1" type="ORF">B2J93_7854</name>
</gene>
<name>A0A218ZD23_9HELO</name>
<keyword evidence="2" id="KW-1185">Reference proteome</keyword>
<organism evidence="1 2">
    <name type="scientific">Diplocarpon coronariae</name>
    <dbReference type="NCBI Taxonomy" id="2795749"/>
    <lineage>
        <taxon>Eukaryota</taxon>
        <taxon>Fungi</taxon>
        <taxon>Dikarya</taxon>
        <taxon>Ascomycota</taxon>
        <taxon>Pezizomycotina</taxon>
        <taxon>Leotiomycetes</taxon>
        <taxon>Helotiales</taxon>
        <taxon>Drepanopezizaceae</taxon>
        <taxon>Diplocarpon</taxon>
    </lineage>
</organism>